<dbReference type="OrthoDB" id="293146at2157"/>
<dbReference type="Proteomes" id="UP000570823">
    <property type="component" value="Unassembled WGS sequence"/>
</dbReference>
<comment type="caution">
    <text evidence="1">The sequence shown here is derived from an EMBL/GenBank/DDBJ whole genome shotgun (WGS) entry which is preliminary data.</text>
</comment>
<dbReference type="Gene3D" id="1.25.10.10">
    <property type="entry name" value="Leucine-rich Repeat Variant"/>
    <property type="match status" value="2"/>
</dbReference>
<evidence type="ECO:0000313" key="1">
    <source>
        <dbReference type="EMBL" id="NVO66105.1"/>
    </source>
</evidence>
<evidence type="ECO:0000313" key="2">
    <source>
        <dbReference type="Proteomes" id="UP000570823"/>
    </source>
</evidence>
<accession>A0A7K4HLG1</accession>
<gene>
    <name evidence="1" type="ORF">HWN36_01965</name>
</gene>
<dbReference type="AlphaFoldDB" id="A0A7K4HLG1"/>
<protein>
    <submittedName>
        <fullName evidence="1">HEAT repeat domain-containing protein</fullName>
    </submittedName>
</protein>
<name>A0A7K4HLG1_9EURY</name>
<dbReference type="GO" id="GO:0016491">
    <property type="term" value="F:oxidoreductase activity"/>
    <property type="evidence" value="ECO:0007669"/>
    <property type="project" value="TreeGrafter"/>
</dbReference>
<keyword evidence="2" id="KW-1185">Reference proteome</keyword>
<dbReference type="EMBL" id="JABXWR010000001">
    <property type="protein sequence ID" value="NVO66105.1"/>
    <property type="molecule type" value="Genomic_DNA"/>
</dbReference>
<dbReference type="SUPFAM" id="SSF48371">
    <property type="entry name" value="ARM repeat"/>
    <property type="match status" value="1"/>
</dbReference>
<dbReference type="Pfam" id="PF13646">
    <property type="entry name" value="HEAT_2"/>
    <property type="match status" value="2"/>
</dbReference>
<dbReference type="RefSeq" id="WP_176787756.1">
    <property type="nucleotide sequence ID" value="NZ_JABXWR010000001.1"/>
</dbReference>
<dbReference type="InterPro" id="IPR016024">
    <property type="entry name" value="ARM-type_fold"/>
</dbReference>
<reference evidence="1 2" key="1">
    <citation type="submission" date="2020-06" db="EMBL/GenBank/DDBJ databases">
        <title>Methanofollis fontis sp. nov., a methanogen isolated from marine sediments near a cold seep at Four-Way Closure Ridge offshore southwestern Taiwan.</title>
        <authorList>
            <person name="Chen S.-C."/>
            <person name="Teng N.-H."/>
            <person name="Lin Y.-S."/>
            <person name="Lai M.-C."/>
            <person name="Chen H.-H."/>
            <person name="Wang C.-C."/>
        </authorList>
    </citation>
    <scope>NUCLEOTIDE SEQUENCE [LARGE SCALE GENOMIC DNA]</scope>
    <source>
        <strain evidence="1 2">DSM 2702</strain>
    </source>
</reference>
<organism evidence="1 2">
    <name type="scientific">Methanofollis tationis</name>
    <dbReference type="NCBI Taxonomy" id="81417"/>
    <lineage>
        <taxon>Archaea</taxon>
        <taxon>Methanobacteriati</taxon>
        <taxon>Methanobacteriota</taxon>
        <taxon>Stenosarchaea group</taxon>
        <taxon>Methanomicrobia</taxon>
        <taxon>Methanomicrobiales</taxon>
        <taxon>Methanomicrobiaceae</taxon>
        <taxon>Methanofollis</taxon>
    </lineage>
</organism>
<dbReference type="PANTHER" id="PTHR12697:SF5">
    <property type="entry name" value="DEOXYHYPUSINE HYDROXYLASE"/>
    <property type="match status" value="1"/>
</dbReference>
<proteinExistence type="predicted"/>
<sequence length="148" mass="15978">MTEEAPPTEVMERCVEQDLDGLVDLLFNGGSRNVREDAALAIGILMGDDAIEPFIGLFAHDDPEIRMVASWGLNAIGAPAVGGLVAALSDEDAIIRKWAVYTLGFIGGCRAERALAQMVDDEDPDVRWWAAWALDHILEMQGTCCSGC</sequence>
<dbReference type="PANTHER" id="PTHR12697">
    <property type="entry name" value="PBS LYASE HEAT-LIKE PROTEIN"/>
    <property type="match status" value="1"/>
</dbReference>
<dbReference type="InterPro" id="IPR011989">
    <property type="entry name" value="ARM-like"/>
</dbReference>